<accession>A0A1A9VLV5</accession>
<sequence>MPLRQVLKQPCRSLPLTSDGESVRPKRGTTLGPHNLFITKKLPCAAMESVYNLFTFHRQIGEREEVFARKDSIPRSLLLPDSRNINGKSTKISIDWIKSAYVVEEPTATETSTLNQINPVITNRLLHVDVVASRRCTIPYIFFFRSSDPRQMRHTMVSALGYIPMVINTNMQEISLGVILLNGFSGTLEVGPELQLRNGTFLISFHNFSIRVNEKAYTSKEIPTYKALPSILLNLGIHYWDHNSDHNPSL</sequence>
<dbReference type="Proteomes" id="UP000078200">
    <property type="component" value="Unassembled WGS sequence"/>
</dbReference>
<protein>
    <submittedName>
        <fullName evidence="1">Uncharacterized protein</fullName>
    </submittedName>
</protein>
<evidence type="ECO:0000313" key="2">
    <source>
        <dbReference type="Proteomes" id="UP000078200"/>
    </source>
</evidence>
<dbReference type="STRING" id="7395.A0A1A9VLV5"/>
<keyword evidence="2" id="KW-1185">Reference proteome</keyword>
<organism evidence="1 2">
    <name type="scientific">Glossina austeni</name>
    <name type="common">Savannah tsetse fly</name>
    <dbReference type="NCBI Taxonomy" id="7395"/>
    <lineage>
        <taxon>Eukaryota</taxon>
        <taxon>Metazoa</taxon>
        <taxon>Ecdysozoa</taxon>
        <taxon>Arthropoda</taxon>
        <taxon>Hexapoda</taxon>
        <taxon>Insecta</taxon>
        <taxon>Pterygota</taxon>
        <taxon>Neoptera</taxon>
        <taxon>Endopterygota</taxon>
        <taxon>Diptera</taxon>
        <taxon>Brachycera</taxon>
        <taxon>Muscomorpha</taxon>
        <taxon>Hippoboscoidea</taxon>
        <taxon>Glossinidae</taxon>
        <taxon>Glossina</taxon>
    </lineage>
</organism>
<dbReference type="AlphaFoldDB" id="A0A1A9VLV5"/>
<dbReference type="VEuPathDB" id="VectorBase:GAUT041189"/>
<proteinExistence type="predicted"/>
<reference evidence="1" key="1">
    <citation type="submission" date="2020-05" db="UniProtKB">
        <authorList>
            <consortium name="EnsemblMetazoa"/>
        </authorList>
    </citation>
    <scope>IDENTIFICATION</scope>
    <source>
        <strain evidence="1">TTRI</strain>
    </source>
</reference>
<name>A0A1A9VLV5_GLOAU</name>
<evidence type="ECO:0000313" key="1">
    <source>
        <dbReference type="EnsemblMetazoa" id="GAUT041189-PA"/>
    </source>
</evidence>
<dbReference type="EnsemblMetazoa" id="GAUT041189-RA">
    <property type="protein sequence ID" value="GAUT041189-PA"/>
    <property type="gene ID" value="GAUT041189"/>
</dbReference>